<proteinExistence type="predicted"/>
<organism evidence="1 2">
    <name type="scientific">Paralysiella testudinis</name>
    <dbReference type="NCBI Taxonomy" id="2809020"/>
    <lineage>
        <taxon>Bacteria</taxon>
        <taxon>Pseudomonadati</taxon>
        <taxon>Pseudomonadota</taxon>
        <taxon>Betaproteobacteria</taxon>
        <taxon>Neisseriales</taxon>
        <taxon>Neisseriaceae</taxon>
        <taxon>Paralysiella</taxon>
    </lineage>
</organism>
<dbReference type="RefSeq" id="WP_230338816.1">
    <property type="nucleotide sequence ID" value="NZ_CP069798.1"/>
</dbReference>
<reference evidence="1" key="1">
    <citation type="submission" date="2021-02" db="EMBL/GenBank/DDBJ databases">
        <title>Neisseriaceae sp. 26B isolated from the cloaca of a Common Toad-headed Turtle (Mesoclemmys nasuta).</title>
        <authorList>
            <person name="Spergser J."/>
            <person name="Busse H.-J."/>
        </authorList>
    </citation>
    <scope>NUCLEOTIDE SEQUENCE</scope>
    <source>
        <strain evidence="1">26B</strain>
    </source>
</reference>
<evidence type="ECO:0000313" key="1">
    <source>
        <dbReference type="EMBL" id="QRQ81521.1"/>
    </source>
</evidence>
<protein>
    <submittedName>
        <fullName evidence="1">Uncharacterized protein</fullName>
    </submittedName>
</protein>
<keyword evidence="2" id="KW-1185">Reference proteome</keyword>
<dbReference type="EMBL" id="CP069798">
    <property type="protein sequence ID" value="QRQ81521.1"/>
    <property type="molecule type" value="Genomic_DNA"/>
</dbReference>
<gene>
    <name evidence="1" type="ORF">JQU52_12580</name>
</gene>
<dbReference type="KEGG" id="ptes:JQU52_12580"/>
<dbReference type="AlphaFoldDB" id="A0A892ZEN7"/>
<sequence>MRSYKLKRSHLQVILFKLLETKNPFSPSPGAAESERILAGEGCAMFERSEFTPAAKIRGDEGSLRSKPTTGVAFFCLLILAKQKK</sequence>
<name>A0A892ZEN7_9NEIS</name>
<evidence type="ECO:0000313" key="2">
    <source>
        <dbReference type="Proteomes" id="UP000653156"/>
    </source>
</evidence>
<dbReference type="Proteomes" id="UP000653156">
    <property type="component" value="Chromosome"/>
</dbReference>
<accession>A0A892ZEN7</accession>